<sequence>MDEEYYQIEVEFEVAMTMHNYERGNLYMQSQFNSYKQGAKPLTLARSGFLDPKGSLTLSLKELVSMIPFASYFFSCEPTEKVTIKIFERFDNADYGLESIDFLVPNEALQFKTAQARVRTELTGIRYLMHSWFFTVALSFIFCCTFGISLCAVIFILLLKRLYLLSWL</sequence>
<organism evidence="8">
    <name type="scientific">Favella ehrenbergii</name>
    <dbReference type="NCBI Taxonomy" id="182087"/>
    <lineage>
        <taxon>Eukaryota</taxon>
        <taxon>Sar</taxon>
        <taxon>Alveolata</taxon>
        <taxon>Ciliophora</taxon>
        <taxon>Intramacronucleata</taxon>
        <taxon>Spirotrichea</taxon>
        <taxon>Choreotrichia</taxon>
        <taxon>Tintinnida</taxon>
        <taxon>Xystonellidae</taxon>
        <taxon>Favella</taxon>
    </lineage>
</organism>
<name>A0A7S3I1P7_9SPIT</name>
<dbReference type="EMBL" id="HBIE01016707">
    <property type="protein sequence ID" value="CAE0310281.1"/>
    <property type="molecule type" value="Transcribed_RNA"/>
</dbReference>
<dbReference type="Pfam" id="PF06775">
    <property type="entry name" value="Seipin"/>
    <property type="match status" value="1"/>
</dbReference>
<evidence type="ECO:0000256" key="4">
    <source>
        <dbReference type="ARBA" id="ARBA00022989"/>
    </source>
</evidence>
<keyword evidence="4 7" id="KW-1133">Transmembrane helix</keyword>
<evidence type="ECO:0008006" key="9">
    <source>
        <dbReference type="Google" id="ProtNLM"/>
    </source>
</evidence>
<evidence type="ECO:0000256" key="1">
    <source>
        <dbReference type="ARBA" id="ARBA00004477"/>
    </source>
</evidence>
<protein>
    <recommendedName>
        <fullName evidence="9">Seipin</fullName>
    </recommendedName>
</protein>
<keyword evidence="2 7" id="KW-0812">Transmembrane</keyword>
<feature type="transmembrane region" description="Helical" evidence="7">
    <location>
        <begin position="132"/>
        <end position="159"/>
    </location>
</feature>
<dbReference type="GO" id="GO:0006629">
    <property type="term" value="P:lipid metabolic process"/>
    <property type="evidence" value="ECO:0007669"/>
    <property type="project" value="UniProtKB-KW"/>
</dbReference>
<evidence type="ECO:0000256" key="3">
    <source>
        <dbReference type="ARBA" id="ARBA00022824"/>
    </source>
</evidence>
<evidence type="ECO:0000256" key="6">
    <source>
        <dbReference type="ARBA" id="ARBA00023136"/>
    </source>
</evidence>
<keyword evidence="5" id="KW-0443">Lipid metabolism</keyword>
<reference evidence="8" key="1">
    <citation type="submission" date="2021-01" db="EMBL/GenBank/DDBJ databases">
        <authorList>
            <person name="Corre E."/>
            <person name="Pelletier E."/>
            <person name="Niang G."/>
            <person name="Scheremetjew M."/>
            <person name="Finn R."/>
            <person name="Kale V."/>
            <person name="Holt S."/>
            <person name="Cochrane G."/>
            <person name="Meng A."/>
            <person name="Brown T."/>
            <person name="Cohen L."/>
        </authorList>
    </citation>
    <scope>NUCLEOTIDE SEQUENCE</scope>
    <source>
        <strain evidence="8">Fehren 1</strain>
    </source>
</reference>
<dbReference type="AlphaFoldDB" id="A0A7S3I1P7"/>
<gene>
    <name evidence="8" type="ORF">FEHR0123_LOCUS5198</name>
</gene>
<accession>A0A7S3I1P7</accession>
<proteinExistence type="predicted"/>
<evidence type="ECO:0000256" key="7">
    <source>
        <dbReference type="SAM" id="Phobius"/>
    </source>
</evidence>
<dbReference type="GO" id="GO:0005789">
    <property type="term" value="C:endoplasmic reticulum membrane"/>
    <property type="evidence" value="ECO:0007669"/>
    <property type="project" value="UniProtKB-SubCell"/>
</dbReference>
<dbReference type="GO" id="GO:0140042">
    <property type="term" value="P:lipid droplet formation"/>
    <property type="evidence" value="ECO:0007669"/>
    <property type="project" value="UniProtKB-ARBA"/>
</dbReference>
<comment type="subcellular location">
    <subcellularLocation>
        <location evidence="1">Endoplasmic reticulum membrane</location>
        <topology evidence="1">Multi-pass membrane protein</topology>
    </subcellularLocation>
</comment>
<dbReference type="InterPro" id="IPR009617">
    <property type="entry name" value="Seipin"/>
</dbReference>
<keyword evidence="6 7" id="KW-0472">Membrane</keyword>
<evidence type="ECO:0000256" key="2">
    <source>
        <dbReference type="ARBA" id="ARBA00022692"/>
    </source>
</evidence>
<evidence type="ECO:0000313" key="8">
    <source>
        <dbReference type="EMBL" id="CAE0310281.1"/>
    </source>
</evidence>
<evidence type="ECO:0000256" key="5">
    <source>
        <dbReference type="ARBA" id="ARBA00023098"/>
    </source>
</evidence>
<dbReference type="CDD" id="cd23995">
    <property type="entry name" value="Seipin_BSCL2_like"/>
    <property type="match status" value="1"/>
</dbReference>
<keyword evidence="3" id="KW-0256">Endoplasmic reticulum</keyword>